<feature type="region of interest" description="Disordered" evidence="1">
    <location>
        <begin position="20"/>
        <end position="216"/>
    </location>
</feature>
<dbReference type="RefSeq" id="WP_196282792.1">
    <property type="nucleotide sequence ID" value="NZ_JADQDQ010000006.1"/>
</dbReference>
<feature type="chain" id="PRO_5046856573" evidence="2">
    <location>
        <begin position="21"/>
        <end position="216"/>
    </location>
</feature>
<dbReference type="Proteomes" id="UP000597617">
    <property type="component" value="Unassembled WGS sequence"/>
</dbReference>
<evidence type="ECO:0000313" key="4">
    <source>
        <dbReference type="Proteomes" id="UP000597617"/>
    </source>
</evidence>
<keyword evidence="2" id="KW-0732">Signal</keyword>
<feature type="compositionally biased region" description="Polar residues" evidence="1">
    <location>
        <begin position="44"/>
        <end position="66"/>
    </location>
</feature>
<evidence type="ECO:0000313" key="3">
    <source>
        <dbReference type="EMBL" id="MBF9238408.1"/>
    </source>
</evidence>
<comment type="caution">
    <text evidence="3">The sequence shown here is derived from an EMBL/GenBank/DDBJ whole genome shotgun (WGS) entry which is preliminary data.</text>
</comment>
<organism evidence="3 4">
    <name type="scientific">Hymenobacter jeongseonensis</name>
    <dbReference type="NCBI Taxonomy" id="2791027"/>
    <lineage>
        <taxon>Bacteria</taxon>
        <taxon>Pseudomonadati</taxon>
        <taxon>Bacteroidota</taxon>
        <taxon>Cytophagia</taxon>
        <taxon>Cytophagales</taxon>
        <taxon>Hymenobacteraceae</taxon>
        <taxon>Hymenobacter</taxon>
    </lineage>
</organism>
<protein>
    <submittedName>
        <fullName evidence="3">Uncharacterized protein</fullName>
    </submittedName>
</protein>
<reference evidence="3 4" key="1">
    <citation type="submission" date="2020-11" db="EMBL/GenBank/DDBJ databases">
        <authorList>
            <person name="Kim M.K."/>
        </authorList>
    </citation>
    <scope>NUCLEOTIDE SEQUENCE [LARGE SCALE GENOMIC DNA]</scope>
    <source>
        <strain evidence="3 4">BT683</strain>
    </source>
</reference>
<feature type="compositionally biased region" description="Low complexity" evidence="1">
    <location>
        <begin position="92"/>
        <end position="102"/>
    </location>
</feature>
<proteinExistence type="predicted"/>
<feature type="signal peptide" evidence="2">
    <location>
        <begin position="1"/>
        <end position="20"/>
    </location>
</feature>
<feature type="compositionally biased region" description="Polar residues" evidence="1">
    <location>
        <begin position="20"/>
        <end position="29"/>
    </location>
</feature>
<evidence type="ECO:0000256" key="2">
    <source>
        <dbReference type="SAM" id="SignalP"/>
    </source>
</evidence>
<feature type="compositionally biased region" description="Low complexity" evidence="1">
    <location>
        <begin position="166"/>
        <end position="203"/>
    </location>
</feature>
<name>A0ABS0IJ91_9BACT</name>
<keyword evidence="4" id="KW-1185">Reference proteome</keyword>
<feature type="compositionally biased region" description="Polar residues" evidence="1">
    <location>
        <begin position="82"/>
        <end position="91"/>
    </location>
</feature>
<sequence>MKRTLFSLFFTVAIAATASAQSGWDTSDSWGAPKKTTKKKTTTSSGQATGQTRATGNEKTPQNDGRTVSPYPSAAAQPDVNPGNTASTPPDNSFTPGTTSSGSGNGGNDRQGMSVAPGSPMILQSGRTVMANDAAAARERRLNRMNKAKRVPATPTQVNGASMMESQATGAGAGMTAPAASPAAPVAAPAAQSKTAPTKAAPAKPKKKAPAAPSGW</sequence>
<accession>A0ABS0IJ91</accession>
<gene>
    <name evidence="3" type="ORF">I2I05_13465</name>
</gene>
<evidence type="ECO:0000256" key="1">
    <source>
        <dbReference type="SAM" id="MobiDB-lite"/>
    </source>
</evidence>
<dbReference type="EMBL" id="JADQDQ010000006">
    <property type="protein sequence ID" value="MBF9238408.1"/>
    <property type="molecule type" value="Genomic_DNA"/>
</dbReference>